<accession>A0A369WEI1</accession>
<dbReference type="RefSeq" id="WP_114695915.1">
    <property type="nucleotide sequence ID" value="NZ_QQOH01000003.1"/>
</dbReference>
<dbReference type="Gene3D" id="1.10.530.10">
    <property type="match status" value="1"/>
</dbReference>
<feature type="compositionally biased region" description="Low complexity" evidence="1">
    <location>
        <begin position="319"/>
        <end position="333"/>
    </location>
</feature>
<feature type="region of interest" description="Disordered" evidence="1">
    <location>
        <begin position="319"/>
        <end position="407"/>
    </location>
</feature>
<comment type="caution">
    <text evidence="3">The sequence shown here is derived from an EMBL/GenBank/DDBJ whole genome shotgun (WGS) entry which is preliminary data.</text>
</comment>
<dbReference type="OrthoDB" id="9788155at2"/>
<dbReference type="Proteomes" id="UP000253769">
    <property type="component" value="Unassembled WGS sequence"/>
</dbReference>
<feature type="domain" description="Mannosyl-glycoprotein endo-beta-N-acetylglucosamidase-like" evidence="2">
    <location>
        <begin position="150"/>
        <end position="280"/>
    </location>
</feature>
<dbReference type="PROSITE" id="PS51257">
    <property type="entry name" value="PROKAR_LIPOPROTEIN"/>
    <property type="match status" value="1"/>
</dbReference>
<dbReference type="PANTHER" id="PTHR40572">
    <property type="entry name" value="PROTEIN BAX"/>
    <property type="match status" value="1"/>
</dbReference>
<dbReference type="EMBL" id="QQOH01000003">
    <property type="protein sequence ID" value="RDE19569.1"/>
    <property type="molecule type" value="Genomic_DNA"/>
</dbReference>
<dbReference type="Pfam" id="PF01832">
    <property type="entry name" value="Glucosaminidase"/>
    <property type="match status" value="1"/>
</dbReference>
<dbReference type="InterPro" id="IPR002901">
    <property type="entry name" value="MGlyc_endo_b_GlcNAc-like_dom"/>
</dbReference>
<evidence type="ECO:0000256" key="1">
    <source>
        <dbReference type="SAM" id="MobiDB-lite"/>
    </source>
</evidence>
<organism evidence="3 4">
    <name type="scientific">Motiliproteus coralliicola</name>
    <dbReference type="NCBI Taxonomy" id="2283196"/>
    <lineage>
        <taxon>Bacteria</taxon>
        <taxon>Pseudomonadati</taxon>
        <taxon>Pseudomonadota</taxon>
        <taxon>Gammaproteobacteria</taxon>
        <taxon>Oceanospirillales</taxon>
        <taxon>Oceanospirillaceae</taxon>
        <taxon>Motiliproteus</taxon>
    </lineage>
</organism>
<keyword evidence="4" id="KW-1185">Reference proteome</keyword>
<evidence type="ECO:0000259" key="2">
    <source>
        <dbReference type="Pfam" id="PF01832"/>
    </source>
</evidence>
<name>A0A369WEI1_9GAMM</name>
<evidence type="ECO:0000313" key="3">
    <source>
        <dbReference type="EMBL" id="RDE19569.1"/>
    </source>
</evidence>
<feature type="compositionally biased region" description="Polar residues" evidence="1">
    <location>
        <begin position="391"/>
        <end position="407"/>
    </location>
</feature>
<dbReference type="InterPro" id="IPR053195">
    <property type="entry name" value="Bax-like"/>
</dbReference>
<sequence>MNRIARPAIALLLIALFGCQPSDQSHTVKGPQTDSEGAEQPASEPVAAAKPLQRSSNAPSLRLPEPGPTLPDFGAIKDVKQKKQQFFAYLEPMIAQENAHTQALRSHFEQLLELLERQPQLHPDDQQWLAQVNKSFRIDAETEADQLHQLLAKVDQIPAALVKAQAANESAWGTSRFARQANNLFGQWCFTPGCGIAPLQRGADQTHEVEAFDSVAAGIRSYFTNLNGNKSYSDLRQIRRCLRNQQQPLRGRALAAGLTHYSARGGHYVDELQSMIRINKLEPWAASWWGDSQPKHPCYQLVQVENDQPDPILVASAAPEAAASTAPTAQQPESNPASGSVASVDPTPVASDLLAASAQVQQPTAAIENLIPPTPAPPLEQGKEQPAGPIQSATIPSNNNSDTAEQK</sequence>
<dbReference type="PANTHER" id="PTHR40572:SF1">
    <property type="entry name" value="PROTEIN BAX"/>
    <property type="match status" value="1"/>
</dbReference>
<reference evidence="3 4" key="1">
    <citation type="submission" date="2018-07" db="EMBL/GenBank/DDBJ databases">
        <title>Motiliproteus coralliicola sp. nov., a bacterium isolated from Coral.</title>
        <authorList>
            <person name="Wang G."/>
        </authorList>
    </citation>
    <scope>NUCLEOTIDE SEQUENCE [LARGE SCALE GENOMIC DNA]</scope>
    <source>
        <strain evidence="3 4">C34</strain>
    </source>
</reference>
<dbReference type="AlphaFoldDB" id="A0A369WEI1"/>
<feature type="compositionally biased region" description="Polar residues" evidence="1">
    <location>
        <begin position="23"/>
        <end position="35"/>
    </location>
</feature>
<gene>
    <name evidence="3" type="ORF">DV711_11820</name>
</gene>
<feature type="region of interest" description="Disordered" evidence="1">
    <location>
        <begin position="23"/>
        <end position="70"/>
    </location>
</feature>
<protein>
    <recommendedName>
        <fullName evidence="2">Mannosyl-glycoprotein endo-beta-N-acetylglucosamidase-like domain-containing protein</fullName>
    </recommendedName>
</protein>
<dbReference type="GO" id="GO:0004040">
    <property type="term" value="F:amidase activity"/>
    <property type="evidence" value="ECO:0007669"/>
    <property type="project" value="InterPro"/>
</dbReference>
<evidence type="ECO:0000313" key="4">
    <source>
        <dbReference type="Proteomes" id="UP000253769"/>
    </source>
</evidence>
<proteinExistence type="predicted"/>